<dbReference type="EMBL" id="QTSX02003041">
    <property type="protein sequence ID" value="KAJ9072198.1"/>
    <property type="molecule type" value="Genomic_DNA"/>
</dbReference>
<gene>
    <name evidence="1" type="ORF">DSO57_1029884</name>
</gene>
<evidence type="ECO:0000313" key="1">
    <source>
        <dbReference type="EMBL" id="KAJ9072198.1"/>
    </source>
</evidence>
<reference evidence="1" key="1">
    <citation type="submission" date="2022-04" db="EMBL/GenBank/DDBJ databases">
        <title>Genome of the entomopathogenic fungus Entomophthora muscae.</title>
        <authorList>
            <person name="Elya C."/>
            <person name="Lovett B.R."/>
            <person name="Lee E."/>
            <person name="Macias A.M."/>
            <person name="Hajek A.E."/>
            <person name="De Bivort B.L."/>
            <person name="Kasson M.T."/>
            <person name="De Fine Licht H.H."/>
            <person name="Stajich J.E."/>
        </authorList>
    </citation>
    <scope>NUCLEOTIDE SEQUENCE</scope>
    <source>
        <strain evidence="1">Berkeley</strain>
    </source>
</reference>
<keyword evidence="2" id="KW-1185">Reference proteome</keyword>
<name>A0ACC2TCB4_9FUNG</name>
<proteinExistence type="predicted"/>
<accession>A0ACC2TCB4</accession>
<dbReference type="Proteomes" id="UP001165960">
    <property type="component" value="Unassembled WGS sequence"/>
</dbReference>
<organism evidence="1 2">
    <name type="scientific">Entomophthora muscae</name>
    <dbReference type="NCBI Taxonomy" id="34485"/>
    <lineage>
        <taxon>Eukaryota</taxon>
        <taxon>Fungi</taxon>
        <taxon>Fungi incertae sedis</taxon>
        <taxon>Zoopagomycota</taxon>
        <taxon>Entomophthoromycotina</taxon>
        <taxon>Entomophthoromycetes</taxon>
        <taxon>Entomophthorales</taxon>
        <taxon>Entomophthoraceae</taxon>
        <taxon>Entomophthora</taxon>
    </lineage>
</organism>
<protein>
    <submittedName>
        <fullName evidence="1">Uncharacterized protein</fullName>
    </submittedName>
</protein>
<sequence length="317" mass="35518">MSQETSVLELFAVGVGLSSVGLNLAVIFIAVHQMRHNSSLGLKMVLIIAAFDLLAPITGMVQELLSIRINSNIMAFHLNCQILGAVHSIIPFMSTTSVAIVALERCLHIHEKSLRPRTYLFIALGFLATCSTLASLTAYNSGFKLTPSRIACNMSTRNGFFGKLYFYVFMLTLIINCFIIVYCYCDIIKFGFRPVSKTQDDLLNMHLEQVDSPTQVRLKFPSSSTINFSSRLNYPKTFALRAILIMVTYLTIIAPCIGIMIYEAYTGRHLSYIQSSLFVMLLFSFTLINPILLILLHTSISRAFAYPFHACLKKLHN</sequence>
<evidence type="ECO:0000313" key="2">
    <source>
        <dbReference type="Proteomes" id="UP001165960"/>
    </source>
</evidence>
<comment type="caution">
    <text evidence="1">The sequence shown here is derived from an EMBL/GenBank/DDBJ whole genome shotgun (WGS) entry which is preliminary data.</text>
</comment>